<dbReference type="GO" id="GO:0022857">
    <property type="term" value="F:transmembrane transporter activity"/>
    <property type="evidence" value="ECO:0007669"/>
    <property type="project" value="InterPro"/>
</dbReference>
<feature type="transmembrane region" description="Helical" evidence="7">
    <location>
        <begin position="214"/>
        <end position="232"/>
    </location>
</feature>
<feature type="domain" description="Major facilitator superfamily (MFS) profile" evidence="8">
    <location>
        <begin position="28"/>
        <end position="507"/>
    </location>
</feature>
<dbReference type="SUPFAM" id="SSF103473">
    <property type="entry name" value="MFS general substrate transporter"/>
    <property type="match status" value="1"/>
</dbReference>
<dbReference type="InterPro" id="IPR011701">
    <property type="entry name" value="MFS"/>
</dbReference>
<evidence type="ECO:0000256" key="6">
    <source>
        <dbReference type="ARBA" id="ARBA00023136"/>
    </source>
</evidence>
<feature type="transmembrane region" description="Helical" evidence="7">
    <location>
        <begin position="27"/>
        <end position="50"/>
    </location>
</feature>
<feature type="transmembrane region" description="Helical" evidence="7">
    <location>
        <begin position="155"/>
        <end position="174"/>
    </location>
</feature>
<keyword evidence="10" id="KW-1185">Reference proteome</keyword>
<dbReference type="Gene3D" id="1.20.1250.20">
    <property type="entry name" value="MFS general substrate transporter like domains"/>
    <property type="match status" value="1"/>
</dbReference>
<evidence type="ECO:0000256" key="1">
    <source>
        <dbReference type="ARBA" id="ARBA00004651"/>
    </source>
</evidence>
<comment type="caution">
    <text evidence="9">The sequence shown here is derived from an EMBL/GenBank/DDBJ whole genome shotgun (WGS) entry which is preliminary data.</text>
</comment>
<reference evidence="9 10" key="1">
    <citation type="submission" date="2018-06" db="EMBL/GenBank/DDBJ databases">
        <title>Genomic Encyclopedia of Type Strains, Phase IV (KMG-IV): sequencing the most valuable type-strain genomes for metagenomic binning, comparative biology and taxonomic classification.</title>
        <authorList>
            <person name="Goeker M."/>
        </authorList>
    </citation>
    <scope>NUCLEOTIDE SEQUENCE [LARGE SCALE GENOMIC DNA]</scope>
    <source>
        <strain evidence="9 10">DSM 25520</strain>
    </source>
</reference>
<dbReference type="InterPro" id="IPR036259">
    <property type="entry name" value="MFS_trans_sf"/>
</dbReference>
<feature type="transmembrane region" description="Helical" evidence="7">
    <location>
        <begin position="238"/>
        <end position="261"/>
    </location>
</feature>
<sequence>MADIMNQSQTPDSTETDDRAVPAHRGWILAALMLTMTLAAMDIAIVATAVPQIVGDLGGFNRFSWLFSIYLLAQTVTIPIYGKLADMYGRKPVLIGGTLLFLAGSALCAVAWAMIPLIIFRGLQGLGAGSIMATVNTLAGDLYSVRERARVQGWLSSVWGVAAILGPTLGGAFAEYATWHWVFLINLPIGAAALVLISRYLHEQVAEHRHAIDYPGAILMMLAGSAVVFALLQGGNSWAWSSWQSLSAFGAAALLVAATVWRENVAAEPIMPGWVWRRRALLGSNLGAVGMGLVMMAPNSYLPVFAQSVLGLEAISAGLVLASMSVGWVAASSYSGGLYLRIGFRDTALIGALLMIAGVVGFTMLPSAPSVWLVIADQILIGAGFGMVSTPLMVGVQSIVPWHERGVATSANMWSRYLGQSLGAAMVGAIFNTTMRSELHNAPSGLAGKLPHVDDVIGVLQANTLGAAGQNYLTSAFDLATHHVYQGMTWIAVLTFLLVLFIVPRKSAA</sequence>
<feature type="transmembrane region" description="Helical" evidence="7">
    <location>
        <begin position="484"/>
        <end position="503"/>
    </location>
</feature>
<evidence type="ECO:0000256" key="2">
    <source>
        <dbReference type="ARBA" id="ARBA00022448"/>
    </source>
</evidence>
<dbReference type="PROSITE" id="PS50850">
    <property type="entry name" value="MFS"/>
    <property type="match status" value="1"/>
</dbReference>
<feature type="transmembrane region" description="Helical" evidence="7">
    <location>
        <begin position="62"/>
        <end position="81"/>
    </location>
</feature>
<evidence type="ECO:0000313" key="10">
    <source>
        <dbReference type="Proteomes" id="UP000253628"/>
    </source>
</evidence>
<feature type="transmembrane region" description="Helical" evidence="7">
    <location>
        <begin position="125"/>
        <end position="143"/>
    </location>
</feature>
<dbReference type="InterPro" id="IPR020846">
    <property type="entry name" value="MFS_dom"/>
</dbReference>
<evidence type="ECO:0000259" key="8">
    <source>
        <dbReference type="PROSITE" id="PS50850"/>
    </source>
</evidence>
<feature type="transmembrane region" description="Helical" evidence="7">
    <location>
        <begin position="417"/>
        <end position="435"/>
    </location>
</feature>
<evidence type="ECO:0000256" key="7">
    <source>
        <dbReference type="SAM" id="Phobius"/>
    </source>
</evidence>
<organism evidence="9 10">
    <name type="scientific">Eoetvoesiella caeni</name>
    <dbReference type="NCBI Taxonomy" id="645616"/>
    <lineage>
        <taxon>Bacteria</taxon>
        <taxon>Pseudomonadati</taxon>
        <taxon>Pseudomonadota</taxon>
        <taxon>Betaproteobacteria</taxon>
        <taxon>Burkholderiales</taxon>
        <taxon>Alcaligenaceae</taxon>
        <taxon>Eoetvoesiella</taxon>
    </lineage>
</organism>
<feature type="transmembrane region" description="Helical" evidence="7">
    <location>
        <begin position="347"/>
        <end position="365"/>
    </location>
</feature>
<evidence type="ECO:0000256" key="5">
    <source>
        <dbReference type="ARBA" id="ARBA00022989"/>
    </source>
</evidence>
<accession>A0A366H385</accession>
<keyword evidence="4 7" id="KW-0812">Transmembrane</keyword>
<dbReference type="Pfam" id="PF07690">
    <property type="entry name" value="MFS_1"/>
    <property type="match status" value="1"/>
</dbReference>
<gene>
    <name evidence="9" type="ORF">DFR37_113118</name>
</gene>
<dbReference type="Proteomes" id="UP000253628">
    <property type="component" value="Unassembled WGS sequence"/>
</dbReference>
<keyword evidence="5 7" id="KW-1133">Transmembrane helix</keyword>
<feature type="transmembrane region" description="Helical" evidence="7">
    <location>
        <begin position="314"/>
        <end position="335"/>
    </location>
</feature>
<keyword evidence="3" id="KW-1003">Cell membrane</keyword>
<dbReference type="PANTHER" id="PTHR23501">
    <property type="entry name" value="MAJOR FACILITATOR SUPERFAMILY"/>
    <property type="match status" value="1"/>
</dbReference>
<name>A0A366H385_9BURK</name>
<dbReference type="CDD" id="cd17502">
    <property type="entry name" value="MFS_Azr1_MDR_like"/>
    <property type="match status" value="1"/>
</dbReference>
<protein>
    <submittedName>
        <fullName evidence="9">EmrB/QacA subfamily drug resistance transporter</fullName>
    </submittedName>
</protein>
<dbReference type="PRINTS" id="PR01036">
    <property type="entry name" value="TCRTETB"/>
</dbReference>
<evidence type="ECO:0000256" key="3">
    <source>
        <dbReference type="ARBA" id="ARBA00022475"/>
    </source>
</evidence>
<feature type="transmembrane region" description="Helical" evidence="7">
    <location>
        <begin position="282"/>
        <end position="302"/>
    </location>
</feature>
<dbReference type="AlphaFoldDB" id="A0A366H385"/>
<keyword evidence="2" id="KW-0813">Transport</keyword>
<feature type="transmembrane region" description="Helical" evidence="7">
    <location>
        <begin position="371"/>
        <end position="396"/>
    </location>
</feature>
<feature type="transmembrane region" description="Helical" evidence="7">
    <location>
        <begin position="93"/>
        <end position="119"/>
    </location>
</feature>
<dbReference type="FunFam" id="1.20.1720.10:FF:000004">
    <property type="entry name" value="EmrB/QacA family drug resistance transporter"/>
    <property type="match status" value="1"/>
</dbReference>
<dbReference type="Gene3D" id="1.20.1720.10">
    <property type="entry name" value="Multidrug resistance protein D"/>
    <property type="match status" value="1"/>
</dbReference>
<evidence type="ECO:0000256" key="4">
    <source>
        <dbReference type="ARBA" id="ARBA00022692"/>
    </source>
</evidence>
<feature type="transmembrane region" description="Helical" evidence="7">
    <location>
        <begin position="180"/>
        <end position="202"/>
    </location>
</feature>
<proteinExistence type="predicted"/>
<comment type="subcellular location">
    <subcellularLocation>
        <location evidence="1">Cell membrane</location>
        <topology evidence="1">Multi-pass membrane protein</topology>
    </subcellularLocation>
</comment>
<keyword evidence="6 7" id="KW-0472">Membrane</keyword>
<dbReference type="EMBL" id="QNRQ01000013">
    <property type="protein sequence ID" value="RBP36287.1"/>
    <property type="molecule type" value="Genomic_DNA"/>
</dbReference>
<dbReference type="PANTHER" id="PTHR23501:SF191">
    <property type="entry name" value="VACUOLAR BASIC AMINO ACID TRANSPORTER 4"/>
    <property type="match status" value="1"/>
</dbReference>
<dbReference type="GO" id="GO:0005886">
    <property type="term" value="C:plasma membrane"/>
    <property type="evidence" value="ECO:0007669"/>
    <property type="project" value="UniProtKB-SubCell"/>
</dbReference>
<evidence type="ECO:0000313" key="9">
    <source>
        <dbReference type="EMBL" id="RBP36287.1"/>
    </source>
</evidence>